<dbReference type="EMBL" id="OZ037949">
    <property type="protein sequence ID" value="CAL1710925.1"/>
    <property type="molecule type" value="Genomic_DNA"/>
</dbReference>
<dbReference type="Proteomes" id="UP001497453">
    <property type="component" value="Chromosome 6"/>
</dbReference>
<name>A0ABP1DT67_9APHY</name>
<reference evidence="8" key="1">
    <citation type="submission" date="2024-04" db="EMBL/GenBank/DDBJ databases">
        <authorList>
            <person name="Shaw F."/>
            <person name="Minotto A."/>
        </authorList>
    </citation>
    <scope>NUCLEOTIDE SEQUENCE [LARGE SCALE GENOMIC DNA]</scope>
</reference>
<keyword evidence="6" id="KW-0732">Signal</keyword>
<dbReference type="InterPro" id="IPR001338">
    <property type="entry name" value="Class_I_Hydrophobin"/>
</dbReference>
<comment type="similarity">
    <text evidence="2 6">Belongs to the fungal hydrophobin family.</text>
</comment>
<sequence>MFARLPAALLYVFVALTVLAAATPAPLEARGGVPPTQTITVTAPGPTVTESPGQCNTGPIQCCNSVQAASSNPISALLGLLGIVVTDLTALVGLGCSPISVIGVGGGTCNASPVCCQNNAVGGLISIGCLPIIL</sequence>
<evidence type="ECO:0000313" key="7">
    <source>
        <dbReference type="EMBL" id="CAL1710925.1"/>
    </source>
</evidence>
<evidence type="ECO:0000256" key="4">
    <source>
        <dbReference type="ARBA" id="ARBA00022525"/>
    </source>
</evidence>
<dbReference type="CDD" id="cd23507">
    <property type="entry name" value="hydrophobin_I"/>
    <property type="match status" value="1"/>
</dbReference>
<organism evidence="7 8">
    <name type="scientific">Somion occarium</name>
    <dbReference type="NCBI Taxonomy" id="3059160"/>
    <lineage>
        <taxon>Eukaryota</taxon>
        <taxon>Fungi</taxon>
        <taxon>Dikarya</taxon>
        <taxon>Basidiomycota</taxon>
        <taxon>Agaricomycotina</taxon>
        <taxon>Agaricomycetes</taxon>
        <taxon>Polyporales</taxon>
        <taxon>Cerrenaceae</taxon>
        <taxon>Somion</taxon>
    </lineage>
</organism>
<keyword evidence="4 6" id="KW-0964">Secreted</keyword>
<evidence type="ECO:0000313" key="8">
    <source>
        <dbReference type="Proteomes" id="UP001497453"/>
    </source>
</evidence>
<comment type="subcellular location">
    <subcellularLocation>
        <location evidence="1 6">Secreted</location>
        <location evidence="1 6">Cell wall</location>
    </subcellularLocation>
</comment>
<evidence type="ECO:0000256" key="2">
    <source>
        <dbReference type="ARBA" id="ARBA00010446"/>
    </source>
</evidence>
<accession>A0ABP1DT67</accession>
<dbReference type="SMART" id="SM00075">
    <property type="entry name" value="HYDRO"/>
    <property type="match status" value="1"/>
</dbReference>
<evidence type="ECO:0000256" key="5">
    <source>
        <dbReference type="ARBA" id="ARBA00023157"/>
    </source>
</evidence>
<feature type="chain" id="PRO_5044972152" description="Hydrophobin" evidence="6">
    <location>
        <begin position="23"/>
        <end position="134"/>
    </location>
</feature>
<keyword evidence="3 6" id="KW-0134">Cell wall</keyword>
<evidence type="ECO:0000256" key="3">
    <source>
        <dbReference type="ARBA" id="ARBA00022512"/>
    </source>
</evidence>
<gene>
    <name evidence="7" type="ORF">GFSPODELE1_LOCUS8085</name>
</gene>
<keyword evidence="8" id="KW-1185">Reference proteome</keyword>
<dbReference type="Pfam" id="PF01185">
    <property type="entry name" value="Hydrophobin"/>
    <property type="match status" value="1"/>
</dbReference>
<evidence type="ECO:0000256" key="1">
    <source>
        <dbReference type="ARBA" id="ARBA00004191"/>
    </source>
</evidence>
<evidence type="ECO:0000256" key="6">
    <source>
        <dbReference type="RuleBase" id="RU365009"/>
    </source>
</evidence>
<feature type="signal peptide" evidence="6">
    <location>
        <begin position="1"/>
        <end position="22"/>
    </location>
</feature>
<keyword evidence="5 6" id="KW-1015">Disulfide bond</keyword>
<protein>
    <recommendedName>
        <fullName evidence="6">Hydrophobin</fullName>
    </recommendedName>
</protein>
<proteinExistence type="inferred from homology"/>